<dbReference type="PANTHER" id="PTHR46297">
    <property type="entry name" value="ZINC FINGER CCCH-TYPE WITH G PATCH DOMAIN-CONTAINING PROTEIN"/>
    <property type="match status" value="1"/>
</dbReference>
<dbReference type="GO" id="GO:0005634">
    <property type="term" value="C:nucleus"/>
    <property type="evidence" value="ECO:0007669"/>
    <property type="project" value="UniProtKB-SubCell"/>
</dbReference>
<dbReference type="InterPro" id="IPR041297">
    <property type="entry name" value="Crb2_Tudor"/>
</dbReference>
<evidence type="ECO:0000256" key="2">
    <source>
        <dbReference type="ARBA" id="ARBA00023242"/>
    </source>
</evidence>
<reference evidence="5 6" key="1">
    <citation type="submission" date="2019-12" db="EMBL/GenBank/DDBJ databases">
        <title>A genome sequence resource for the geographically widespread anthracnose pathogen Colletotrichum asianum.</title>
        <authorList>
            <person name="Meng Y."/>
        </authorList>
    </citation>
    <scope>NUCLEOTIDE SEQUENCE [LARGE SCALE GENOMIC DNA]</scope>
    <source>
        <strain evidence="5 6">ICMP 18580</strain>
    </source>
</reference>
<dbReference type="Gene3D" id="2.30.30.140">
    <property type="match status" value="1"/>
</dbReference>
<comment type="subcellular location">
    <subcellularLocation>
        <location evidence="1">Nucleus</location>
    </subcellularLocation>
</comment>
<dbReference type="OrthoDB" id="79171at2759"/>
<feature type="domain" description="Tudor" evidence="4">
    <location>
        <begin position="100"/>
        <end position="162"/>
    </location>
</feature>
<evidence type="ECO:0000313" key="6">
    <source>
        <dbReference type="Proteomes" id="UP000434172"/>
    </source>
</evidence>
<dbReference type="PANTHER" id="PTHR46297:SF2">
    <property type="entry name" value="TUDOR DOMAIN-CONTAINING PROTEIN"/>
    <property type="match status" value="1"/>
</dbReference>
<evidence type="ECO:0000259" key="4">
    <source>
        <dbReference type="SMART" id="SM00333"/>
    </source>
</evidence>
<sequence>MSAEIAALEADRKQYQEQLDVVHAGLKDDPGNPELESLQAELNDMISLLNESLAELQPKQAPKPAPLKAPSPPPEKWSKENHPAFKKAAPAVEEKDDAPVVYRVNDTVMAKWVSGDRGFYPARITSITGSSTAPIYVVKFKSYDETDTLRAKDIRPMSNKRKADGTPASGPSTAQQAAQPAPPKTSGPSNGVVTSAAASLYPEQQAKLDAEKNADAATKPPKAKKIKATKELEKGKSKWQEFNAKSKFGKQKKDSMFRTPDGVHGRVGFTGSGQAMRKDPTRSRHVYQQNDELD</sequence>
<dbReference type="CDD" id="cd20446">
    <property type="entry name" value="Tudor_SpSPF30-like"/>
    <property type="match status" value="1"/>
</dbReference>
<proteinExistence type="predicted"/>
<feature type="compositionally biased region" description="Low complexity" evidence="3">
    <location>
        <begin position="167"/>
        <end position="179"/>
    </location>
</feature>
<feature type="compositionally biased region" description="Polar residues" evidence="3">
    <location>
        <begin position="187"/>
        <end position="197"/>
    </location>
</feature>
<feature type="compositionally biased region" description="Basic and acidic residues" evidence="3">
    <location>
        <begin position="251"/>
        <end position="264"/>
    </location>
</feature>
<dbReference type="InterPro" id="IPR002999">
    <property type="entry name" value="Tudor"/>
</dbReference>
<dbReference type="AlphaFoldDB" id="A0A8H3ZN22"/>
<evidence type="ECO:0000313" key="5">
    <source>
        <dbReference type="EMBL" id="KAF0321532.1"/>
    </source>
</evidence>
<dbReference type="SUPFAM" id="SSF63748">
    <property type="entry name" value="Tudor/PWWP/MBT"/>
    <property type="match status" value="1"/>
</dbReference>
<organism evidence="5 6">
    <name type="scientific">Colletotrichum asianum</name>
    <dbReference type="NCBI Taxonomy" id="702518"/>
    <lineage>
        <taxon>Eukaryota</taxon>
        <taxon>Fungi</taxon>
        <taxon>Dikarya</taxon>
        <taxon>Ascomycota</taxon>
        <taxon>Pezizomycotina</taxon>
        <taxon>Sordariomycetes</taxon>
        <taxon>Hypocreomycetidae</taxon>
        <taxon>Glomerellales</taxon>
        <taxon>Glomerellaceae</taxon>
        <taxon>Colletotrichum</taxon>
        <taxon>Colletotrichum gloeosporioides species complex</taxon>
    </lineage>
</organism>
<accession>A0A8H3ZN22</accession>
<name>A0A8H3ZN22_9PEZI</name>
<protein>
    <recommendedName>
        <fullName evidence="4">Tudor domain-containing protein</fullName>
    </recommendedName>
</protein>
<gene>
    <name evidence="5" type="ORF">GQ607_011202</name>
</gene>
<feature type="region of interest" description="Disordered" evidence="3">
    <location>
        <begin position="147"/>
        <end position="294"/>
    </location>
</feature>
<keyword evidence="2" id="KW-0539">Nucleus</keyword>
<feature type="compositionally biased region" description="Basic and acidic residues" evidence="3">
    <location>
        <begin position="228"/>
        <end position="239"/>
    </location>
</feature>
<feature type="compositionally biased region" description="Pro residues" evidence="3">
    <location>
        <begin position="61"/>
        <end position="75"/>
    </location>
</feature>
<dbReference type="Proteomes" id="UP000434172">
    <property type="component" value="Unassembled WGS sequence"/>
</dbReference>
<evidence type="ECO:0000256" key="3">
    <source>
        <dbReference type="SAM" id="MobiDB-lite"/>
    </source>
</evidence>
<evidence type="ECO:0000256" key="1">
    <source>
        <dbReference type="ARBA" id="ARBA00004123"/>
    </source>
</evidence>
<dbReference type="Pfam" id="PF18115">
    <property type="entry name" value="Tudor_3"/>
    <property type="match status" value="1"/>
</dbReference>
<dbReference type="SMART" id="SM00333">
    <property type="entry name" value="TUDOR"/>
    <property type="match status" value="1"/>
</dbReference>
<dbReference type="EMBL" id="WOWK01000070">
    <property type="protein sequence ID" value="KAF0321532.1"/>
    <property type="molecule type" value="Genomic_DNA"/>
</dbReference>
<keyword evidence="6" id="KW-1185">Reference proteome</keyword>
<comment type="caution">
    <text evidence="5">The sequence shown here is derived from an EMBL/GenBank/DDBJ whole genome shotgun (WGS) entry which is preliminary data.</text>
</comment>
<feature type="region of interest" description="Disordered" evidence="3">
    <location>
        <begin position="53"/>
        <end position="93"/>
    </location>
</feature>